<dbReference type="SUPFAM" id="SSF46689">
    <property type="entry name" value="Homeodomain-like"/>
    <property type="match status" value="1"/>
</dbReference>
<evidence type="ECO:0000256" key="1">
    <source>
        <dbReference type="ARBA" id="ARBA00023015"/>
    </source>
</evidence>
<reference evidence="6 7" key="1">
    <citation type="submission" date="2018-04" db="EMBL/GenBank/DDBJ databases">
        <title>Genomic Encyclopedia of Archaeal and Bacterial Type Strains, Phase II (KMG-II): from individual species to whole genera.</title>
        <authorList>
            <person name="Goeker M."/>
        </authorList>
    </citation>
    <scope>NUCLEOTIDE SEQUENCE [LARGE SCALE GENOMIC DNA]</scope>
    <source>
        <strain evidence="6 7">DSM 26809</strain>
    </source>
</reference>
<dbReference type="Pfam" id="PF16925">
    <property type="entry name" value="TetR_C_13"/>
    <property type="match status" value="1"/>
</dbReference>
<dbReference type="RefSeq" id="WP_107830380.1">
    <property type="nucleotide sequence ID" value="NZ_CP160205.1"/>
</dbReference>
<protein>
    <submittedName>
        <fullName evidence="6">TetR family transcriptional regulator</fullName>
    </submittedName>
</protein>
<dbReference type="SUPFAM" id="SSF48498">
    <property type="entry name" value="Tetracyclin repressor-like, C-terminal domain"/>
    <property type="match status" value="1"/>
</dbReference>
<comment type="caution">
    <text evidence="6">The sequence shown here is derived from an EMBL/GenBank/DDBJ whole genome shotgun (WGS) entry which is preliminary data.</text>
</comment>
<dbReference type="AlphaFoldDB" id="A0A2T5J6G8"/>
<feature type="domain" description="HTH tetR-type" evidence="5">
    <location>
        <begin position="9"/>
        <end position="69"/>
    </location>
</feature>
<keyword evidence="7" id="KW-1185">Reference proteome</keyword>
<organism evidence="6 7">
    <name type="scientific">Mucilaginibacter yixingensis</name>
    <dbReference type="NCBI Taxonomy" id="1295612"/>
    <lineage>
        <taxon>Bacteria</taxon>
        <taxon>Pseudomonadati</taxon>
        <taxon>Bacteroidota</taxon>
        <taxon>Sphingobacteriia</taxon>
        <taxon>Sphingobacteriales</taxon>
        <taxon>Sphingobacteriaceae</taxon>
        <taxon>Mucilaginibacter</taxon>
    </lineage>
</organism>
<dbReference type="EMBL" id="QAOQ01000007">
    <property type="protein sequence ID" value="PTQ94036.1"/>
    <property type="molecule type" value="Genomic_DNA"/>
</dbReference>
<keyword evidence="3" id="KW-0804">Transcription</keyword>
<dbReference type="Proteomes" id="UP000244168">
    <property type="component" value="Unassembled WGS sequence"/>
</dbReference>
<dbReference type="PANTHER" id="PTHR47506">
    <property type="entry name" value="TRANSCRIPTIONAL REGULATORY PROTEIN"/>
    <property type="match status" value="1"/>
</dbReference>
<evidence type="ECO:0000313" key="7">
    <source>
        <dbReference type="Proteomes" id="UP000244168"/>
    </source>
</evidence>
<dbReference type="InterPro" id="IPR009057">
    <property type="entry name" value="Homeodomain-like_sf"/>
</dbReference>
<dbReference type="Pfam" id="PF00440">
    <property type="entry name" value="TetR_N"/>
    <property type="match status" value="1"/>
</dbReference>
<dbReference type="InterPro" id="IPR036271">
    <property type="entry name" value="Tet_transcr_reg_TetR-rel_C_sf"/>
</dbReference>
<evidence type="ECO:0000259" key="5">
    <source>
        <dbReference type="PROSITE" id="PS50977"/>
    </source>
</evidence>
<evidence type="ECO:0000256" key="2">
    <source>
        <dbReference type="ARBA" id="ARBA00023125"/>
    </source>
</evidence>
<dbReference type="InterPro" id="IPR001647">
    <property type="entry name" value="HTH_TetR"/>
</dbReference>
<dbReference type="PROSITE" id="PS50977">
    <property type="entry name" value="HTH_TETR_2"/>
    <property type="match status" value="1"/>
</dbReference>
<evidence type="ECO:0000256" key="4">
    <source>
        <dbReference type="PROSITE-ProRule" id="PRU00335"/>
    </source>
</evidence>
<evidence type="ECO:0000313" key="6">
    <source>
        <dbReference type="EMBL" id="PTQ94036.1"/>
    </source>
</evidence>
<gene>
    <name evidence="6" type="ORF">C8P68_10799</name>
</gene>
<name>A0A2T5J6G8_9SPHI</name>
<dbReference type="OrthoDB" id="9798857at2"/>
<keyword evidence="1" id="KW-0805">Transcription regulation</keyword>
<dbReference type="PRINTS" id="PR00455">
    <property type="entry name" value="HTHTETR"/>
</dbReference>
<dbReference type="GO" id="GO:0003677">
    <property type="term" value="F:DNA binding"/>
    <property type="evidence" value="ECO:0007669"/>
    <property type="project" value="UniProtKB-UniRule"/>
</dbReference>
<feature type="DNA-binding region" description="H-T-H motif" evidence="4">
    <location>
        <begin position="32"/>
        <end position="51"/>
    </location>
</feature>
<dbReference type="InterPro" id="IPR011075">
    <property type="entry name" value="TetR_C"/>
</dbReference>
<accession>A0A2T5J6G8</accession>
<sequence length="203" mass="22339">MEKPMSKSERTRQFIIERTAPIFNTKGYEGTSMNDMTEATGLTKGSIYGNFANKQEVALAVFDYNHSIVRGRVTTLIDNAQTYTDKLLVYVKVYHSFSRGAGFIPGGCPILNTAIEADDTNPPLRDRAAQAIIRWKEKIVKMIEGGIEAGEFKPDVDKLQTAVAIIALIEGGVMIGKVTNSPSNLDRALETVEQIILALKKVD</sequence>
<dbReference type="Gene3D" id="1.10.357.10">
    <property type="entry name" value="Tetracycline Repressor, domain 2"/>
    <property type="match status" value="1"/>
</dbReference>
<proteinExistence type="predicted"/>
<keyword evidence="2 4" id="KW-0238">DNA-binding</keyword>
<dbReference type="PANTHER" id="PTHR47506:SF3">
    <property type="entry name" value="HTH-TYPE TRANSCRIPTIONAL REGULATOR LMRA"/>
    <property type="match status" value="1"/>
</dbReference>
<evidence type="ECO:0000256" key="3">
    <source>
        <dbReference type="ARBA" id="ARBA00023163"/>
    </source>
</evidence>